<accession>A0A9Q3SYI0</accession>
<proteinExistence type="predicted"/>
<feature type="transmembrane region" description="Helical" evidence="1">
    <location>
        <begin position="36"/>
        <end position="53"/>
    </location>
</feature>
<dbReference type="EMBL" id="JAHBFI010000009">
    <property type="protein sequence ID" value="MBZ5962379.1"/>
    <property type="molecule type" value="Genomic_DNA"/>
</dbReference>
<evidence type="ECO:0000313" key="2">
    <source>
        <dbReference type="EMBL" id="MBZ5962379.1"/>
    </source>
</evidence>
<keyword evidence="1" id="KW-0812">Transmembrane</keyword>
<sequence length="83" mass="9559">MFTYYILPTIYIILLFIFSLLKPVRFAITANEFQSLMMKSLLLALLAMTIADSGLTRFYGLWFNVTLLFSIGRVISRIKKNNG</sequence>
<protein>
    <submittedName>
        <fullName evidence="2">Uncharacterized protein</fullName>
    </submittedName>
</protein>
<dbReference type="OMA" id="RFYGLWF"/>
<evidence type="ECO:0000313" key="3">
    <source>
        <dbReference type="Proteomes" id="UP000752647"/>
    </source>
</evidence>
<dbReference type="Proteomes" id="UP000752647">
    <property type="component" value="Unassembled WGS sequence"/>
</dbReference>
<dbReference type="RefSeq" id="WP_013232015.1">
    <property type="nucleotide sequence ID" value="NZ_BPKT01000008.1"/>
</dbReference>
<comment type="caution">
    <text evidence="2">The sequence shown here is derived from an EMBL/GenBank/DDBJ whole genome shotgun (WGS) entry which is preliminary data.</text>
</comment>
<keyword evidence="1" id="KW-0472">Membrane</keyword>
<name>A0A9Q3SYI0_9LACO</name>
<organism evidence="2 3">
    <name type="scientific">Leuconostoc gasicomitatum</name>
    <dbReference type="NCBI Taxonomy" id="115778"/>
    <lineage>
        <taxon>Bacteria</taxon>
        <taxon>Bacillati</taxon>
        <taxon>Bacillota</taxon>
        <taxon>Bacilli</taxon>
        <taxon>Lactobacillales</taxon>
        <taxon>Lactobacillaceae</taxon>
        <taxon>Leuconostoc</taxon>
        <taxon>Leuconostoc gelidum group</taxon>
    </lineage>
</organism>
<reference evidence="2" key="1">
    <citation type="submission" date="2021-05" db="EMBL/GenBank/DDBJ databases">
        <title>Pangenome of Leuconostoc gelidum warrants species status for Leuconostoc gelidum subsp. gasicomitatum.</title>
        <authorList>
            <person name="Johansson P."/>
            <person name="Sade E."/>
            <person name="Hultman J."/>
            <person name="Auvinen P."/>
            <person name="Bjorkroth J."/>
        </authorList>
    </citation>
    <scope>NUCLEOTIDE SEQUENCE</scope>
    <source>
        <strain evidence="2">A.21.4</strain>
    </source>
</reference>
<dbReference type="AlphaFoldDB" id="A0A9Q3SYI0"/>
<feature type="transmembrane region" description="Helical" evidence="1">
    <location>
        <begin position="6"/>
        <end position="24"/>
    </location>
</feature>
<gene>
    <name evidence="2" type="ORF">KIJ12_04295</name>
</gene>
<keyword evidence="1" id="KW-1133">Transmembrane helix</keyword>
<dbReference type="GeneID" id="34301223"/>
<evidence type="ECO:0000256" key="1">
    <source>
        <dbReference type="SAM" id="Phobius"/>
    </source>
</evidence>